<dbReference type="RefSeq" id="WP_211958733.1">
    <property type="nucleotide sequence ID" value="NZ_CAJPVI010000111.1"/>
</dbReference>
<evidence type="ECO:0000256" key="4">
    <source>
        <dbReference type="ARBA" id="ARBA00022679"/>
    </source>
</evidence>
<dbReference type="InterPro" id="IPR036918">
    <property type="entry name" value="Pyrv_Knase_C_sf"/>
</dbReference>
<dbReference type="InterPro" id="IPR040442">
    <property type="entry name" value="Pyrv_kinase-like_dom_sf"/>
</dbReference>
<dbReference type="GO" id="GO:0016301">
    <property type="term" value="F:kinase activity"/>
    <property type="evidence" value="ECO:0007669"/>
    <property type="project" value="UniProtKB-KW"/>
</dbReference>
<keyword evidence="5" id="KW-0479">Metal-binding</keyword>
<organism evidence="16 17">
    <name type="scientific">Cupriavidus numazuensis</name>
    <dbReference type="NCBI Taxonomy" id="221992"/>
    <lineage>
        <taxon>Bacteria</taxon>
        <taxon>Pseudomonadati</taxon>
        <taxon>Pseudomonadota</taxon>
        <taxon>Betaproteobacteria</taxon>
        <taxon>Burkholderiales</taxon>
        <taxon>Burkholderiaceae</taxon>
        <taxon>Cupriavidus</taxon>
    </lineage>
</organism>
<dbReference type="PRINTS" id="PR01050">
    <property type="entry name" value="PYRUVTKNASE"/>
</dbReference>
<dbReference type="SUPFAM" id="SSF50800">
    <property type="entry name" value="PK beta-barrel domain-like"/>
    <property type="match status" value="1"/>
</dbReference>
<accession>A0ABN7QHA6</accession>
<evidence type="ECO:0000256" key="3">
    <source>
        <dbReference type="ARBA" id="ARBA00012142"/>
    </source>
</evidence>
<evidence type="ECO:0000256" key="12">
    <source>
        <dbReference type="NCBIfam" id="TIGR01064"/>
    </source>
</evidence>
<evidence type="ECO:0000256" key="9">
    <source>
        <dbReference type="ARBA" id="ARBA00022842"/>
    </source>
</evidence>
<dbReference type="SUPFAM" id="SSF51621">
    <property type="entry name" value="Phosphoenolpyruvate/pyruvate domain"/>
    <property type="match status" value="1"/>
</dbReference>
<keyword evidence="8" id="KW-0067">ATP-binding</keyword>
<dbReference type="NCBIfam" id="NF004886">
    <property type="entry name" value="PRK06247.1"/>
    <property type="match status" value="1"/>
</dbReference>
<evidence type="ECO:0000313" key="17">
    <source>
        <dbReference type="Proteomes" id="UP000672657"/>
    </source>
</evidence>
<dbReference type="SUPFAM" id="SSF52935">
    <property type="entry name" value="PK C-terminal domain-like"/>
    <property type="match status" value="1"/>
</dbReference>
<dbReference type="PANTHER" id="PTHR11817">
    <property type="entry name" value="PYRUVATE KINASE"/>
    <property type="match status" value="1"/>
</dbReference>
<dbReference type="NCBIfam" id="TIGR01064">
    <property type="entry name" value="pyruv_kin"/>
    <property type="match status" value="1"/>
</dbReference>
<dbReference type="Gene3D" id="3.40.1380.20">
    <property type="entry name" value="Pyruvate kinase, C-terminal domain"/>
    <property type="match status" value="1"/>
</dbReference>
<feature type="domain" description="Pyruvate kinase barrel" evidence="14">
    <location>
        <begin position="5"/>
        <end position="323"/>
    </location>
</feature>
<dbReference type="Pfam" id="PF02887">
    <property type="entry name" value="PK_C"/>
    <property type="match status" value="1"/>
</dbReference>
<dbReference type="InterPro" id="IPR015795">
    <property type="entry name" value="Pyrv_Knase_C"/>
</dbReference>
<keyword evidence="4 13" id="KW-0808">Transferase</keyword>
<dbReference type="NCBIfam" id="NF004491">
    <property type="entry name" value="PRK05826.1"/>
    <property type="match status" value="1"/>
</dbReference>
<evidence type="ECO:0000256" key="10">
    <source>
        <dbReference type="ARBA" id="ARBA00023152"/>
    </source>
</evidence>
<comment type="similarity">
    <text evidence="2 13">Belongs to the pyruvate kinase family.</text>
</comment>
<dbReference type="Gene3D" id="3.20.20.60">
    <property type="entry name" value="Phosphoenolpyruvate-binding domains"/>
    <property type="match status" value="1"/>
</dbReference>
<evidence type="ECO:0000256" key="7">
    <source>
        <dbReference type="ARBA" id="ARBA00022777"/>
    </source>
</evidence>
<evidence type="ECO:0000259" key="14">
    <source>
        <dbReference type="Pfam" id="PF00224"/>
    </source>
</evidence>
<name>A0ABN7QHA6_9BURK</name>
<evidence type="ECO:0000256" key="6">
    <source>
        <dbReference type="ARBA" id="ARBA00022741"/>
    </source>
</evidence>
<keyword evidence="10 13" id="KW-0324">Glycolysis</keyword>
<evidence type="ECO:0000256" key="1">
    <source>
        <dbReference type="ARBA" id="ARBA00004997"/>
    </source>
</evidence>
<dbReference type="EMBL" id="CAJPVI010000111">
    <property type="protein sequence ID" value="CAG2161161.1"/>
    <property type="molecule type" value="Genomic_DNA"/>
</dbReference>
<evidence type="ECO:0000256" key="11">
    <source>
        <dbReference type="ARBA" id="ARBA00023317"/>
    </source>
</evidence>
<sequence>MRRLRNAKIVATLGPASTSPEVIDALFEAGADVFRLNFSHGTHDDHRARLDTIRAVERERGRPIGVLLDLQGPKLRIGTFADGPIHLKFGDKFRLDLVSGTAGTQSRVCLPHPEIFAALEDGVELLLDDGKVRLRVERCGEDFAETVVVNGGPLSDRKGVNVPGVVLPLSAMTEKDRRDLDFGLTLGVDWIALSFVQRPEDIQEIKAIVDGRAGIVAKLEKPAAIQSLDAIVEESDAVMVARGDLGVEMPAELVPSLQKQIVRACRKAGKPVIVATQMLESMITAPVPTRAEASDVATAIYDGADAVMLSAESASGQFPVEAVQMMNSIIRRTESDPLYHDAIQASHTPPRAEAADAIGYAVRHVAGLLRVPATVAYTSSGYSALRMARERPEVPILGMTPRVATARRLALAWGVHAVLCHEVVDVLEMTDLASLTVRKEGFGGVGEPIVISAGLPFAIAGTTNLLRIAQIH</sequence>
<keyword evidence="6" id="KW-0547">Nucleotide-binding</keyword>
<keyword evidence="9 13" id="KW-0460">Magnesium</keyword>
<dbReference type="EC" id="2.7.1.40" evidence="3 12"/>
<dbReference type="InterPro" id="IPR015806">
    <property type="entry name" value="Pyrv_Knase_insert_dom_sf"/>
</dbReference>
<keyword evidence="11 16" id="KW-0670">Pyruvate</keyword>
<dbReference type="NCBIfam" id="NF004978">
    <property type="entry name" value="PRK06354.1"/>
    <property type="match status" value="1"/>
</dbReference>
<evidence type="ECO:0000256" key="8">
    <source>
        <dbReference type="ARBA" id="ARBA00022840"/>
    </source>
</evidence>
<dbReference type="InterPro" id="IPR015813">
    <property type="entry name" value="Pyrv/PenolPyrv_kinase-like_dom"/>
</dbReference>
<dbReference type="InterPro" id="IPR011037">
    <property type="entry name" value="Pyrv_Knase-like_insert_dom_sf"/>
</dbReference>
<evidence type="ECO:0000259" key="15">
    <source>
        <dbReference type="Pfam" id="PF02887"/>
    </source>
</evidence>
<reference evidence="16 17" key="1">
    <citation type="submission" date="2021-03" db="EMBL/GenBank/DDBJ databases">
        <authorList>
            <person name="Peeters C."/>
        </authorList>
    </citation>
    <scope>NUCLEOTIDE SEQUENCE [LARGE SCALE GENOMIC DNA]</scope>
    <source>
        <strain evidence="16 17">LMG 26411</strain>
    </source>
</reference>
<dbReference type="Pfam" id="PF00224">
    <property type="entry name" value="PK"/>
    <property type="match status" value="1"/>
</dbReference>
<comment type="caution">
    <text evidence="16">The sequence shown here is derived from an EMBL/GenBank/DDBJ whole genome shotgun (WGS) entry which is preliminary data.</text>
</comment>
<comment type="pathway">
    <text evidence="1 13">Carbohydrate degradation; glycolysis; pyruvate from D-glyceraldehyde 3-phosphate: step 5/5.</text>
</comment>
<dbReference type="InterPro" id="IPR015793">
    <property type="entry name" value="Pyrv_Knase_brl"/>
</dbReference>
<gene>
    <name evidence="16" type="primary">ttuE_5</name>
    <name evidence="16" type="ORF">LMG26411_08041</name>
</gene>
<dbReference type="InterPro" id="IPR001697">
    <property type="entry name" value="Pyr_Knase"/>
</dbReference>
<keyword evidence="7 13" id="KW-0418">Kinase</keyword>
<dbReference type="Proteomes" id="UP000672657">
    <property type="component" value="Unassembled WGS sequence"/>
</dbReference>
<protein>
    <recommendedName>
        <fullName evidence="3 12">Pyruvate kinase</fullName>
        <ecNumber evidence="3 12">2.7.1.40</ecNumber>
    </recommendedName>
</protein>
<evidence type="ECO:0000256" key="5">
    <source>
        <dbReference type="ARBA" id="ARBA00022723"/>
    </source>
</evidence>
<comment type="catalytic activity">
    <reaction evidence="13">
        <text>pyruvate + ATP = phosphoenolpyruvate + ADP + H(+)</text>
        <dbReference type="Rhea" id="RHEA:18157"/>
        <dbReference type="ChEBI" id="CHEBI:15361"/>
        <dbReference type="ChEBI" id="CHEBI:15378"/>
        <dbReference type="ChEBI" id="CHEBI:30616"/>
        <dbReference type="ChEBI" id="CHEBI:58702"/>
        <dbReference type="ChEBI" id="CHEBI:456216"/>
        <dbReference type="EC" id="2.7.1.40"/>
    </reaction>
</comment>
<proteinExistence type="inferred from homology"/>
<dbReference type="Gene3D" id="2.40.33.10">
    <property type="entry name" value="PK beta-barrel domain-like"/>
    <property type="match status" value="1"/>
</dbReference>
<dbReference type="GO" id="GO:0004743">
    <property type="term" value="F:pyruvate kinase activity"/>
    <property type="evidence" value="ECO:0007669"/>
    <property type="project" value="UniProtKB-EC"/>
</dbReference>
<evidence type="ECO:0000313" key="16">
    <source>
        <dbReference type="EMBL" id="CAG2161161.1"/>
    </source>
</evidence>
<feature type="domain" description="Pyruvate kinase C-terminal" evidence="15">
    <location>
        <begin position="356"/>
        <end position="468"/>
    </location>
</feature>
<keyword evidence="17" id="KW-1185">Reference proteome</keyword>
<evidence type="ECO:0000256" key="2">
    <source>
        <dbReference type="ARBA" id="ARBA00008663"/>
    </source>
</evidence>
<evidence type="ECO:0000256" key="13">
    <source>
        <dbReference type="RuleBase" id="RU000504"/>
    </source>
</evidence>